<sequence length="61" mass="6784">MVHILSSFKIHFHNSQSIVISGLYKAIQIAGSIWVCVSQNLLYLWSSSSVQFSSVTQHSGM</sequence>
<dbReference type="AlphaFoldDB" id="A0A0A9EVB7"/>
<reference evidence="1" key="2">
    <citation type="journal article" date="2015" name="Data Brief">
        <title>Shoot transcriptome of the giant reed, Arundo donax.</title>
        <authorList>
            <person name="Barrero R.A."/>
            <person name="Guerrero F.D."/>
            <person name="Moolhuijzen P."/>
            <person name="Goolsby J.A."/>
            <person name="Tidwell J."/>
            <person name="Bellgard S.E."/>
            <person name="Bellgard M.I."/>
        </authorList>
    </citation>
    <scope>NUCLEOTIDE SEQUENCE</scope>
    <source>
        <tissue evidence="1">Shoot tissue taken approximately 20 cm above the soil surface</tissue>
    </source>
</reference>
<protein>
    <submittedName>
        <fullName evidence="1">Pco088367b</fullName>
    </submittedName>
</protein>
<dbReference type="EMBL" id="GBRH01193236">
    <property type="protein sequence ID" value="JAE04660.1"/>
    <property type="molecule type" value="Transcribed_RNA"/>
</dbReference>
<organism evidence="1">
    <name type="scientific">Arundo donax</name>
    <name type="common">Giant reed</name>
    <name type="synonym">Donax arundinaceus</name>
    <dbReference type="NCBI Taxonomy" id="35708"/>
    <lineage>
        <taxon>Eukaryota</taxon>
        <taxon>Viridiplantae</taxon>
        <taxon>Streptophyta</taxon>
        <taxon>Embryophyta</taxon>
        <taxon>Tracheophyta</taxon>
        <taxon>Spermatophyta</taxon>
        <taxon>Magnoliopsida</taxon>
        <taxon>Liliopsida</taxon>
        <taxon>Poales</taxon>
        <taxon>Poaceae</taxon>
        <taxon>PACMAD clade</taxon>
        <taxon>Arundinoideae</taxon>
        <taxon>Arundineae</taxon>
        <taxon>Arundo</taxon>
    </lineage>
</organism>
<accession>A0A0A9EVB7</accession>
<evidence type="ECO:0000313" key="1">
    <source>
        <dbReference type="EMBL" id="JAE04660.1"/>
    </source>
</evidence>
<reference evidence="1" key="1">
    <citation type="submission" date="2014-09" db="EMBL/GenBank/DDBJ databases">
        <authorList>
            <person name="Magalhaes I.L.F."/>
            <person name="Oliveira U."/>
            <person name="Santos F.R."/>
            <person name="Vidigal T.H.D.A."/>
            <person name="Brescovit A.D."/>
            <person name="Santos A.J."/>
        </authorList>
    </citation>
    <scope>NUCLEOTIDE SEQUENCE</scope>
    <source>
        <tissue evidence="1">Shoot tissue taken approximately 20 cm above the soil surface</tissue>
    </source>
</reference>
<name>A0A0A9EVB7_ARUDO</name>
<proteinExistence type="predicted"/>